<name>A0ABV2LBP0_9HYPH</name>
<comment type="caution">
    <text evidence="1">The sequence shown here is derived from an EMBL/GenBank/DDBJ whole genome shotgun (WGS) entry which is preliminary data.</text>
</comment>
<keyword evidence="2" id="KW-1185">Reference proteome</keyword>
<evidence type="ECO:0000313" key="2">
    <source>
        <dbReference type="Proteomes" id="UP001549145"/>
    </source>
</evidence>
<dbReference type="Proteomes" id="UP001549145">
    <property type="component" value="Unassembled WGS sequence"/>
</dbReference>
<dbReference type="RefSeq" id="WP_238280945.1">
    <property type="nucleotide sequence ID" value="NZ_BPQL01000107.1"/>
</dbReference>
<accession>A0ABV2LBP0</accession>
<proteinExistence type="predicted"/>
<evidence type="ECO:0000313" key="1">
    <source>
        <dbReference type="EMBL" id="MET3695253.1"/>
    </source>
</evidence>
<gene>
    <name evidence="1" type="ORF">ABID43_004821</name>
</gene>
<sequence length="79" mass="8332">MSHLLIPPTIAMAAAGLGFGFWPEKPASPPARLPAIALMAVPVIWPTAVAEPDRAGMTAGDGGERKEVRVVLRSPYQAR</sequence>
<protein>
    <submittedName>
        <fullName evidence="1">Uncharacterized protein</fullName>
    </submittedName>
</protein>
<reference evidence="1 2" key="1">
    <citation type="submission" date="2024-06" db="EMBL/GenBank/DDBJ databases">
        <title>Genomic Encyclopedia of Type Strains, Phase IV (KMG-IV): sequencing the most valuable type-strain genomes for metagenomic binning, comparative biology and taxonomic classification.</title>
        <authorList>
            <person name="Goeker M."/>
        </authorList>
    </citation>
    <scope>NUCLEOTIDE SEQUENCE [LARGE SCALE GENOMIC DNA]</scope>
    <source>
        <strain evidence="1 2">DSM 21331</strain>
    </source>
</reference>
<organism evidence="1 2">
    <name type="scientific">Methylobacterium goesingense</name>
    <dbReference type="NCBI Taxonomy" id="243690"/>
    <lineage>
        <taxon>Bacteria</taxon>
        <taxon>Pseudomonadati</taxon>
        <taxon>Pseudomonadota</taxon>
        <taxon>Alphaproteobacteria</taxon>
        <taxon>Hyphomicrobiales</taxon>
        <taxon>Methylobacteriaceae</taxon>
        <taxon>Methylobacterium</taxon>
    </lineage>
</organism>
<dbReference type="EMBL" id="JBEPMM010000025">
    <property type="protein sequence ID" value="MET3695253.1"/>
    <property type="molecule type" value="Genomic_DNA"/>
</dbReference>